<dbReference type="Proteomes" id="UP000321168">
    <property type="component" value="Unassembled WGS sequence"/>
</dbReference>
<dbReference type="Gene3D" id="3.40.50.2000">
    <property type="entry name" value="Glycogen Phosphorylase B"/>
    <property type="match status" value="2"/>
</dbReference>
<protein>
    <submittedName>
        <fullName evidence="4">Glycosyltransferase family 4 protein</fullName>
    </submittedName>
</protein>
<dbReference type="OrthoDB" id="9813214at2"/>
<feature type="domain" description="Glycosyl transferase family 1" evidence="2">
    <location>
        <begin position="184"/>
        <end position="334"/>
    </location>
</feature>
<feature type="domain" description="Glycosyltransferase subfamily 4-like N-terminal" evidence="3">
    <location>
        <begin position="20"/>
        <end position="171"/>
    </location>
</feature>
<evidence type="ECO:0000259" key="3">
    <source>
        <dbReference type="Pfam" id="PF13439"/>
    </source>
</evidence>
<dbReference type="Pfam" id="PF13439">
    <property type="entry name" value="Glyco_transf_4"/>
    <property type="match status" value="1"/>
</dbReference>
<reference evidence="4 5" key="1">
    <citation type="submission" date="2019-08" db="EMBL/GenBank/DDBJ databases">
        <title>Genome of Luteibaculum oceani JCM 18817.</title>
        <authorList>
            <person name="Bowman J.P."/>
        </authorList>
    </citation>
    <scope>NUCLEOTIDE SEQUENCE [LARGE SCALE GENOMIC DNA]</scope>
    <source>
        <strain evidence="4 5">JCM 18817</strain>
    </source>
</reference>
<dbReference type="Pfam" id="PF00534">
    <property type="entry name" value="Glycos_transf_1"/>
    <property type="match status" value="1"/>
</dbReference>
<keyword evidence="1 4" id="KW-0808">Transferase</keyword>
<proteinExistence type="predicted"/>
<dbReference type="PANTHER" id="PTHR46401:SF2">
    <property type="entry name" value="GLYCOSYLTRANSFERASE WBBK-RELATED"/>
    <property type="match status" value="1"/>
</dbReference>
<dbReference type="EMBL" id="VORB01000007">
    <property type="protein sequence ID" value="TXC78314.1"/>
    <property type="molecule type" value="Genomic_DNA"/>
</dbReference>
<name>A0A5C6V092_9FLAO</name>
<organism evidence="4 5">
    <name type="scientific">Luteibaculum oceani</name>
    <dbReference type="NCBI Taxonomy" id="1294296"/>
    <lineage>
        <taxon>Bacteria</taxon>
        <taxon>Pseudomonadati</taxon>
        <taxon>Bacteroidota</taxon>
        <taxon>Flavobacteriia</taxon>
        <taxon>Flavobacteriales</taxon>
        <taxon>Luteibaculaceae</taxon>
        <taxon>Luteibaculum</taxon>
    </lineage>
</organism>
<evidence type="ECO:0000313" key="5">
    <source>
        <dbReference type="Proteomes" id="UP000321168"/>
    </source>
</evidence>
<keyword evidence="5" id="KW-1185">Reference proteome</keyword>
<dbReference type="InterPro" id="IPR028098">
    <property type="entry name" value="Glyco_trans_4-like_N"/>
</dbReference>
<evidence type="ECO:0000256" key="1">
    <source>
        <dbReference type="ARBA" id="ARBA00022679"/>
    </source>
</evidence>
<dbReference type="SUPFAM" id="SSF53756">
    <property type="entry name" value="UDP-Glycosyltransferase/glycogen phosphorylase"/>
    <property type="match status" value="1"/>
</dbReference>
<dbReference type="PANTHER" id="PTHR46401">
    <property type="entry name" value="GLYCOSYLTRANSFERASE WBBK-RELATED"/>
    <property type="match status" value="1"/>
</dbReference>
<gene>
    <name evidence="4" type="ORF">FRX97_08270</name>
</gene>
<comment type="caution">
    <text evidence="4">The sequence shown here is derived from an EMBL/GenBank/DDBJ whole genome shotgun (WGS) entry which is preliminary data.</text>
</comment>
<evidence type="ECO:0000313" key="4">
    <source>
        <dbReference type="EMBL" id="TXC78314.1"/>
    </source>
</evidence>
<sequence length="366" mass="41370">MDQRSIIFLVSNDISTDARLHRTVRALSQAGYACLVNGRKLKSSPSVPQDIAHKRYKLWFNSGFLFYLFLNLKFALSIKSSRSSLIYANDTDSLLGAYLGKLFSSRRIIFDAHEYFSEVPELQGKPLKQKLWQRVEELVIPKASICITVSNLVAKAYEERFQLKFHVIRNINDIQHSKLISIQLPDQYILYQGVLNLGRGIELMIDSLNELDESIHLVIVGTGDIEKDLKVKAELSPNNKRIHFTGRLSPEEVHGITEKALLGLSLEEDLGFNYRAALPNKIFSYLHAEIPCVCSALPEMSSLVLSQQIGEVVEDRTPESVAKTIQLVLSKREAYLPHIVKAKQEINWAAESEKLVGLINHVQDIS</sequence>
<accession>A0A5C6V092</accession>
<dbReference type="GO" id="GO:0009103">
    <property type="term" value="P:lipopolysaccharide biosynthetic process"/>
    <property type="evidence" value="ECO:0007669"/>
    <property type="project" value="TreeGrafter"/>
</dbReference>
<dbReference type="RefSeq" id="WP_147014736.1">
    <property type="nucleotide sequence ID" value="NZ_VORB01000007.1"/>
</dbReference>
<evidence type="ECO:0000259" key="2">
    <source>
        <dbReference type="Pfam" id="PF00534"/>
    </source>
</evidence>
<dbReference type="GO" id="GO:0016757">
    <property type="term" value="F:glycosyltransferase activity"/>
    <property type="evidence" value="ECO:0007669"/>
    <property type="project" value="InterPro"/>
</dbReference>
<dbReference type="AlphaFoldDB" id="A0A5C6V092"/>
<dbReference type="InterPro" id="IPR001296">
    <property type="entry name" value="Glyco_trans_1"/>
</dbReference>